<protein>
    <submittedName>
        <fullName evidence="4">Leucine-rich repeat protein</fullName>
    </submittedName>
</protein>
<keyword evidence="2" id="KW-1133">Transmembrane helix</keyword>
<comment type="caution">
    <text evidence="4">The sequence shown here is derived from an EMBL/GenBank/DDBJ whole genome shotgun (WGS) entry which is preliminary data.</text>
</comment>
<feature type="compositionally biased region" description="Polar residues" evidence="1">
    <location>
        <begin position="67"/>
        <end position="78"/>
    </location>
</feature>
<feature type="compositionally biased region" description="Polar residues" evidence="1">
    <location>
        <begin position="135"/>
        <end position="153"/>
    </location>
</feature>
<feature type="domain" description="SpaA-like prealbumin fold" evidence="3">
    <location>
        <begin position="2663"/>
        <end position="2764"/>
    </location>
</feature>
<evidence type="ECO:0000313" key="4">
    <source>
        <dbReference type="EMBL" id="MDM8275690.1"/>
    </source>
</evidence>
<evidence type="ECO:0000259" key="3">
    <source>
        <dbReference type="Pfam" id="PF17802"/>
    </source>
</evidence>
<evidence type="ECO:0000313" key="5">
    <source>
        <dbReference type="Proteomes" id="UP001529421"/>
    </source>
</evidence>
<feature type="region of interest" description="Disordered" evidence="1">
    <location>
        <begin position="2372"/>
        <end position="2397"/>
    </location>
</feature>
<dbReference type="Gene3D" id="2.60.40.10">
    <property type="entry name" value="Immunoglobulins"/>
    <property type="match status" value="1"/>
</dbReference>
<dbReference type="PANTHER" id="PTHR45661">
    <property type="entry name" value="SURFACE ANTIGEN"/>
    <property type="match status" value="1"/>
</dbReference>
<feature type="transmembrane region" description="Helical" evidence="2">
    <location>
        <begin position="26"/>
        <end position="48"/>
    </location>
</feature>
<keyword evidence="5" id="KW-1185">Reference proteome</keyword>
<proteinExistence type="predicted"/>
<dbReference type="InterPro" id="IPR053139">
    <property type="entry name" value="Surface_bspA-like"/>
</dbReference>
<gene>
    <name evidence="4" type="ORF">QUW28_09335</name>
</gene>
<sequence length="2832" mass="304746">MKQNHIIREIIHELEARVRSNRRWRVVATCLASVVVFTTVYLLVLPAITIQTSDDLSGAGIELTSVEDSQGSVTNSGVQPLAEGDVTSGDVTSGDVPADDASSATQPGSDGGASTGDGGTTGDSATIDDGAAANDGTQDVSQPSGSTGETTPQPEGGSSADVAGEATPNQPASNDGAETLASGDDASTVADITDTVIVEGSIEGTSLRWAITENDLGERTLTVEGDGAIPDYNHTVSTPWYNQALKKLTNIVIGDGVTAIGGNAFSSLYATGGLTIGKSVTTIGVNALARNNFSEPVVIPGSVQAIGAQAFRDCNMIPELIFEESQDGARLTTFSTNALENALSSEGTVRISSTVEQFYASSCNAQAYVVDDNNPNYASAEGVLYLRNKSALGMADGTYTIIKYPAYKDEATYSIPDVVTAIQSQAFNNVYRLTKLVIPDKENEDTRTVTVPSKAFQSSRIQEIVLGTRADLANMDSLFAGNSMLQKVEIHDGVDCGTTLNATYSGNSLLSEATIPASITSMNDNAFFNCISLYRLTYDARNMTSFPAAFGAGRLNFTLVVGENVDTVGEGFDIIGRYASDVLFAPNNTIEVAEGAFANLPDPLPSLSGTIHVDGNGVVYACDDDGTASLVYVPSTTIDGAPVTTATVPESITDSSGNQYTVDTVRRGALRGASNLTSIVFNKPENIILLETNALANCPTLESVNGKTSSKDATSIFTNKDVSIGYGIFNNTKLTGSESGGNLGENMKGPQSLTVKRDGAPDMSIYIGEEGSTLKWSGSSAQDLGGWNLLTGDPLNLQVTLGDTGTAADHVYRVFIHYTRDSHSLTPVPGDYSYGGIPTTCYATTDPYTYCVEFKLAEVGQTVNIPMVLSYTNGSAGGGAMVWGEIGTETLKDQGYVLESGAVDANRAITYPDNENAILYAFWSTKPDYRKVVKTSQTQNNLPLTSSGDGGATISEPLVWNISHNAESTEQSEFGKDYATYYEVAGSLSLPEHVKWSDAVIRAIRSGDVITDTINPSGSIQSTLLLNDGTRILSVSAQSSTAKGLQVTLDGDDPRFSFYYSNVSGTPVGSDEISYPTWTVTVYPEALYIDLDAYSTSGGSRDVKNKVTSTIHYHYNEPHETVSEASITLGESDARLVLEKDAPKSAYLGEEVNYTLTLSNQGAVPWDGGGKTGDVPAPVYRVEDTLSQNTFITPENIERLFQTIPKVPDPGDWVTDIPKSISLEVKIENASLAKWEQVYDVNSVGATNHAAYQTVGNSDDSEFDEGVTRDHTLILRKNEQAYSLQIDDGEARTGSTIADLLRGAGYAVTQDATYTCTWYLNTAETCFYLQEGHSVEFVIPASAKTSFEVLGDDWWHEYDPDAAIGAVNTALVTDSTREEGEPWSKASTTTELRREARVDKWANKNGVSLGDEVVVGQGDILDYQVEFIHYGEGGYTNLPFVDDIYGTQALLVPVQGNDELANRGLKEIEGYYILNKPGTYANVLVGVDETGKTWNAAKVVVTEDSSTVIDGEEYSGLHTEIKWYHSQLQGGEYRIELNYQTYVDVSLNDAAAGELRITNTIWINDKTDRRIYDVIYGDGSIVSPEKEIVTALGDENNPGDDTIEESGHTVIDAGDEVIYRLTLDNYNSREFTVVGTAMADALPKTYGMFEWKKTDADSAGRVQVKLVWENEESKGTATGIDEWTIKDEYAEGGLAPDEGQTYICWPQDTEITIPANSKAYLYVTLRFPGEKTDDVAIWNRYTNATGGATLTNTFWLYRQSARVTHEVDEPGYVLLQKGVYSTLVAGTQVSDRSNYSNSAIGKSGVMYYVLVYNAGNKRLYLNDIKDTLPAGFAYNNLVPQRTSAYGANVQSIVTMGGKQGEAGIFPHATVDSTVYDIKQDVEFRSARVSASASGNKLTFAIAENPDAADEYAVKSDELGCYLDRNEAIEFGYTCYSASDTTKTDDVANNVAGMEYVDYLSSGMFVATSNAAKEAGIEVSAEAFRGAQSGLTFDDLNDGTCESLPASQAAGDGYNLDASGENSWLVSAVKLRRGGIKPGAGKVVASYTEHDSTTELEYTNSVSPTATINWAMRGYNEGTQIINDYTLSDTMPHPYTFVGPVSMNVYDAAGGIVYNDSSGPLFSIERHEPNQPFEITGRDNTTFTIDFAKNENVGKWLQVIKSSNNFFVRFTQNEDGDEVMSVKFSYYQRSIPGDGCYAEVTFSSVNATNKYENTVFTNTSTFSPNVQDFDASNKGEGTFLPGGGEEGKNAVQASASVNVSLGSSTSSLKTVTELDASGSETKNSATSQDANSTITLSNQDAPFRYSLSVTNDSNNSALEKLVFIDSLPAEEDHSPFSEAAKRNSEFGVHIDNLDSMKVEVRDAEGALIRELLREGQTSSGTQPGGEDGSEPIPTGTYRLDVRTDENPVFDSSDWSGDNGTEWQDNASYDGEIMDISAIRIVIEDANAGGDAAWIPAGATVHVSFDAKADAGALPAEVAVNSFGYHYVMSNVSTELEAMPGTVSVRVPSAPELQKRIVDRMGSQKEAKADSDFHFVVYSGERIDLSSLSGSAPESYLKDLRAKLSGRKWRIIRLAVEEGESESETLQLTNDAMDDKSGMGHVIAKSDDSPWSWAPGEAYNVFELPTGEDYSFNRFNNSNADTLTFRYDRSMNQVITCENISNVWSINIKKVDGLTNLALSGSVFGLYSPNSEDQMSDDEFGKIDNELKGLFKRTVQPEVVGATSTTYYLTAVADMRTTIEHTWPELSQANYYVLEVKAPEGYALPSSGELVYRASDTDQDGLVAYTAKNYNSFLLPSTGGPGTTLFTLGGVALMGAACIAGYRKRSRKGDGPCC</sequence>
<name>A0ABT7VB12_9ACTN</name>
<feature type="compositionally biased region" description="Low complexity" evidence="1">
    <location>
        <begin position="122"/>
        <end position="133"/>
    </location>
</feature>
<dbReference type="Pfam" id="PF17802">
    <property type="entry name" value="SpaA"/>
    <property type="match status" value="1"/>
</dbReference>
<dbReference type="PANTHER" id="PTHR45661:SF3">
    <property type="entry name" value="IG-LIKE DOMAIN-CONTAINING PROTEIN"/>
    <property type="match status" value="1"/>
</dbReference>
<evidence type="ECO:0000256" key="1">
    <source>
        <dbReference type="SAM" id="MobiDB-lite"/>
    </source>
</evidence>
<reference evidence="5" key="1">
    <citation type="submission" date="2023-06" db="EMBL/GenBank/DDBJ databases">
        <title>Identification and characterization of horizontal gene transfer across gut microbiota members of farm animals based on homology search.</title>
        <authorList>
            <person name="Zeman M."/>
            <person name="Kubasova T."/>
            <person name="Jahodarova E."/>
            <person name="Nykrynova M."/>
            <person name="Rychlik I."/>
        </authorList>
    </citation>
    <scope>NUCLEOTIDE SEQUENCE [LARGE SCALE GENOMIC DNA]</scope>
    <source>
        <strain evidence="5">154_Feed</strain>
    </source>
</reference>
<feature type="transmembrane region" description="Helical" evidence="2">
    <location>
        <begin position="2802"/>
        <end position="2820"/>
    </location>
</feature>
<dbReference type="Pfam" id="PF13306">
    <property type="entry name" value="LRR_5"/>
    <property type="match status" value="2"/>
</dbReference>
<dbReference type="Proteomes" id="UP001529421">
    <property type="component" value="Unassembled WGS sequence"/>
</dbReference>
<evidence type="ECO:0000256" key="2">
    <source>
        <dbReference type="SAM" id="Phobius"/>
    </source>
</evidence>
<keyword evidence="2" id="KW-0812">Transmembrane</keyword>
<accession>A0ABT7VB12</accession>
<reference evidence="4 5" key="2">
    <citation type="submission" date="2023-06" db="EMBL/GenBank/DDBJ databases">
        <authorList>
            <person name="Zeman M."/>
            <person name="Kubasova T."/>
            <person name="Jahodarova E."/>
            <person name="Nykrynova M."/>
            <person name="Rychlik I."/>
        </authorList>
    </citation>
    <scope>NUCLEOTIDE SEQUENCE [LARGE SCALE GENOMIC DNA]</scope>
    <source>
        <strain evidence="4 5">154_Feed</strain>
    </source>
</reference>
<organism evidence="4 5">
    <name type="scientific">Enorma phocaeensis</name>
    <dbReference type="NCBI Taxonomy" id="1871019"/>
    <lineage>
        <taxon>Bacteria</taxon>
        <taxon>Bacillati</taxon>
        <taxon>Actinomycetota</taxon>
        <taxon>Coriobacteriia</taxon>
        <taxon>Coriobacteriales</taxon>
        <taxon>Coriobacteriaceae</taxon>
        <taxon>Enorma</taxon>
    </lineage>
</organism>
<dbReference type="EMBL" id="JAUDDZ010000017">
    <property type="protein sequence ID" value="MDM8275690.1"/>
    <property type="molecule type" value="Genomic_DNA"/>
</dbReference>
<keyword evidence="2" id="KW-0472">Membrane</keyword>
<dbReference type="RefSeq" id="WP_289545903.1">
    <property type="nucleotide sequence ID" value="NZ_JAUDDZ010000017.1"/>
</dbReference>
<dbReference type="InterPro" id="IPR041033">
    <property type="entry name" value="SpaA_PFL_dom_1"/>
</dbReference>
<feature type="compositionally biased region" description="Gly residues" evidence="1">
    <location>
        <begin position="109"/>
        <end position="121"/>
    </location>
</feature>
<dbReference type="InterPro" id="IPR032675">
    <property type="entry name" value="LRR_dom_sf"/>
</dbReference>
<dbReference type="Gene3D" id="3.80.10.10">
    <property type="entry name" value="Ribonuclease Inhibitor"/>
    <property type="match status" value="2"/>
</dbReference>
<dbReference type="InterPro" id="IPR013783">
    <property type="entry name" value="Ig-like_fold"/>
</dbReference>
<dbReference type="InterPro" id="IPR026906">
    <property type="entry name" value="LRR_5"/>
</dbReference>
<feature type="region of interest" description="Disordered" evidence="1">
    <location>
        <begin position="67"/>
        <end position="186"/>
    </location>
</feature>